<gene>
    <name evidence="1" type="ORF">A9200_09335</name>
</gene>
<dbReference type="KEGG" id="mart:BTR34_13445"/>
<protein>
    <submittedName>
        <fullName evidence="1">Zinc-binding alcohol dehydrogenase</fullName>
    </submittedName>
</protein>
<accession>A0A1B7Z1M8</accession>
<name>A0A1B7Z1M8_9FLAO</name>
<evidence type="ECO:0000313" key="1">
    <source>
        <dbReference type="EMBL" id="OBR36615.1"/>
    </source>
</evidence>
<dbReference type="OrthoDB" id="5465469at2"/>
<dbReference type="AlphaFoldDB" id="A0A1B7Z1M8"/>
<proteinExistence type="predicted"/>
<dbReference type="RefSeq" id="WP_068486268.1">
    <property type="nucleotide sequence ID" value="NZ_CP018760.1"/>
</dbReference>
<dbReference type="Gene3D" id="3.90.550.10">
    <property type="entry name" value="Spore Coat Polysaccharide Biosynthesis Protein SpsA, Chain A"/>
    <property type="match status" value="1"/>
</dbReference>
<reference evidence="2" key="1">
    <citation type="submission" date="2016-06" db="EMBL/GenBank/DDBJ databases">
        <authorList>
            <person name="Zhan P."/>
        </authorList>
    </citation>
    <scope>NUCLEOTIDE SEQUENCE [LARGE SCALE GENOMIC DNA]</scope>
    <source>
        <strain evidence="2">T28</strain>
    </source>
</reference>
<keyword evidence="2" id="KW-1185">Reference proteome</keyword>
<dbReference type="STRING" id="1836467.BTR34_13445"/>
<dbReference type="SUPFAM" id="SSF53448">
    <property type="entry name" value="Nucleotide-diphospho-sugar transferases"/>
    <property type="match status" value="1"/>
</dbReference>
<dbReference type="EMBL" id="LZFP01000045">
    <property type="protein sequence ID" value="OBR36615.1"/>
    <property type="molecule type" value="Genomic_DNA"/>
</dbReference>
<dbReference type="InterPro" id="IPR029044">
    <property type="entry name" value="Nucleotide-diphossugar_trans"/>
</dbReference>
<dbReference type="Proteomes" id="UP000092164">
    <property type="component" value="Unassembled WGS sequence"/>
</dbReference>
<organism evidence="1 2">
    <name type="scientific">Maribacter hydrothermalis</name>
    <dbReference type="NCBI Taxonomy" id="1836467"/>
    <lineage>
        <taxon>Bacteria</taxon>
        <taxon>Pseudomonadati</taxon>
        <taxon>Bacteroidota</taxon>
        <taxon>Flavobacteriia</taxon>
        <taxon>Flavobacteriales</taxon>
        <taxon>Flavobacteriaceae</taxon>
        <taxon>Maribacter</taxon>
    </lineage>
</organism>
<comment type="caution">
    <text evidence="1">The sequence shown here is derived from an EMBL/GenBank/DDBJ whole genome shotgun (WGS) entry which is preliminary data.</text>
</comment>
<sequence>MKLKEIPVSIYNSIKLLSISTKRMINVKKEEIPVIVSLTSIPSRLNTLHLTIRSLLNQDERPKKIILWLHHSLKKEIPKNLEALENDLFEIMYSDLTCSHRKLIHSLTLFPNDIIITCDDDMMYRSNWLRLLYEEHKLKPNKIIANQTRYITYNKFGELQSYKSWVFDESIKFKESAVIPIGAEGVLYPPKSLSKKVTDVDLFLKLAPKADDLWFKAMAHLEGTISIQAKNKAKTPIPIIGSQKQSLKKSNIGGDKNKSQWLAITNYFNITSDSFL</sequence>
<evidence type="ECO:0000313" key="2">
    <source>
        <dbReference type="Proteomes" id="UP000092164"/>
    </source>
</evidence>